<protein>
    <submittedName>
        <fullName evidence="1">Uncharacterized protein</fullName>
    </submittedName>
</protein>
<keyword evidence="2" id="KW-1185">Reference proteome</keyword>
<evidence type="ECO:0000313" key="1">
    <source>
        <dbReference type="EMBL" id="PQP94777.1"/>
    </source>
</evidence>
<proteinExistence type="predicted"/>
<name>A0A314XU67_PRUYE</name>
<gene>
    <name evidence="1" type="ORF">Pyn_22250</name>
</gene>
<organism evidence="1 2">
    <name type="scientific">Prunus yedoensis var. nudiflora</name>
    <dbReference type="NCBI Taxonomy" id="2094558"/>
    <lineage>
        <taxon>Eukaryota</taxon>
        <taxon>Viridiplantae</taxon>
        <taxon>Streptophyta</taxon>
        <taxon>Embryophyta</taxon>
        <taxon>Tracheophyta</taxon>
        <taxon>Spermatophyta</taxon>
        <taxon>Magnoliopsida</taxon>
        <taxon>eudicotyledons</taxon>
        <taxon>Gunneridae</taxon>
        <taxon>Pentapetalae</taxon>
        <taxon>rosids</taxon>
        <taxon>fabids</taxon>
        <taxon>Rosales</taxon>
        <taxon>Rosaceae</taxon>
        <taxon>Amygdaloideae</taxon>
        <taxon>Amygdaleae</taxon>
        <taxon>Prunus</taxon>
    </lineage>
</organism>
<reference evidence="1 2" key="1">
    <citation type="submission" date="2018-02" db="EMBL/GenBank/DDBJ databases">
        <title>Draft genome of wild Prunus yedoensis var. nudiflora.</title>
        <authorList>
            <person name="Baek S."/>
            <person name="Kim J.-H."/>
            <person name="Choi K."/>
            <person name="Kim G.-B."/>
            <person name="Cho A."/>
            <person name="Jang H."/>
            <person name="Shin C.-H."/>
            <person name="Yu H.-J."/>
            <person name="Mun J.-H."/>
        </authorList>
    </citation>
    <scope>NUCLEOTIDE SEQUENCE [LARGE SCALE GENOMIC DNA]</scope>
    <source>
        <strain evidence="2">cv. Jeju island</strain>
        <tissue evidence="1">Leaf</tissue>
    </source>
</reference>
<dbReference type="EMBL" id="PJQY01002317">
    <property type="protein sequence ID" value="PQP94777.1"/>
    <property type="molecule type" value="Genomic_DNA"/>
</dbReference>
<evidence type="ECO:0000313" key="2">
    <source>
        <dbReference type="Proteomes" id="UP000250321"/>
    </source>
</evidence>
<dbReference type="AlphaFoldDB" id="A0A314XU67"/>
<accession>A0A314XU67</accession>
<comment type="caution">
    <text evidence="1">The sequence shown here is derived from an EMBL/GenBank/DDBJ whole genome shotgun (WGS) entry which is preliminary data.</text>
</comment>
<dbReference type="Proteomes" id="UP000250321">
    <property type="component" value="Unassembled WGS sequence"/>
</dbReference>
<sequence length="66" mass="7762">MERGIPARMGQSDRHGVHIQLNVVPVDMRCMTCCTMWSSSLREESLNERRDEEVWWRGEEIAKEKA</sequence>